<dbReference type="InterPro" id="IPR008280">
    <property type="entry name" value="Tub_FtsZ_C"/>
</dbReference>
<evidence type="ECO:0000256" key="7">
    <source>
        <dbReference type="ARBA" id="ARBA00023306"/>
    </source>
</evidence>
<dbReference type="PANTHER" id="PTHR30314:SF3">
    <property type="entry name" value="MITOCHONDRIAL DIVISION PROTEIN FSZA"/>
    <property type="match status" value="1"/>
</dbReference>
<keyword evidence="4 8" id="KW-0547">Nucleotide-binding</keyword>
<dbReference type="GO" id="GO:0051258">
    <property type="term" value="P:protein polymerization"/>
    <property type="evidence" value="ECO:0007669"/>
    <property type="project" value="UniProtKB-UniRule"/>
</dbReference>
<feature type="domain" description="Tubulin/FtsZ 2-layer sandwich" evidence="12">
    <location>
        <begin position="209"/>
        <end position="328"/>
    </location>
</feature>
<keyword evidence="6 8" id="KW-0717">Septation</keyword>
<proteinExistence type="inferred from homology"/>
<dbReference type="HOGENOM" id="CLU_024865_0_1_0"/>
<evidence type="ECO:0000256" key="5">
    <source>
        <dbReference type="ARBA" id="ARBA00023134"/>
    </source>
</evidence>
<keyword evidence="2 8" id="KW-0963">Cytoplasm</keyword>
<comment type="similarity">
    <text evidence="1 8 10">Belongs to the FtsZ family.</text>
</comment>
<dbReference type="AlphaFoldDB" id="E8T6N2"/>
<feature type="binding site" evidence="8">
    <location>
        <position position="189"/>
    </location>
    <ligand>
        <name>GTP</name>
        <dbReference type="ChEBI" id="CHEBI:37565"/>
    </ligand>
</feature>
<dbReference type="GO" id="GO:0032153">
    <property type="term" value="C:cell division site"/>
    <property type="evidence" value="ECO:0007669"/>
    <property type="project" value="UniProtKB-UniRule"/>
</dbReference>
<dbReference type="SUPFAM" id="SSF52490">
    <property type="entry name" value="Tubulin nucleotide-binding domain-like"/>
    <property type="match status" value="1"/>
</dbReference>
<feature type="binding site" evidence="8">
    <location>
        <position position="145"/>
    </location>
    <ligand>
        <name>GTP</name>
        <dbReference type="ChEBI" id="CHEBI:37565"/>
    </ligand>
</feature>
<keyword evidence="14" id="KW-1185">Reference proteome</keyword>
<dbReference type="GO" id="GO:0005737">
    <property type="term" value="C:cytoplasm"/>
    <property type="evidence" value="ECO:0007669"/>
    <property type="project" value="UniProtKB-SubCell"/>
</dbReference>
<dbReference type="GO" id="GO:0000917">
    <property type="term" value="P:division septum assembly"/>
    <property type="evidence" value="ECO:0007669"/>
    <property type="project" value="UniProtKB-KW"/>
</dbReference>
<dbReference type="Gene3D" id="3.40.50.1440">
    <property type="entry name" value="Tubulin/FtsZ, GTPase domain"/>
    <property type="match status" value="1"/>
</dbReference>
<reference evidence="13" key="1">
    <citation type="submission" date="2011-01" db="EMBL/GenBank/DDBJ databases">
        <title>Complete sequence of chromosome of Thermovibrio ammonificans HB-1.</title>
        <authorList>
            <consortium name="US DOE Joint Genome Institute"/>
            <person name="Lucas S."/>
            <person name="Copeland A."/>
            <person name="Lapidus A."/>
            <person name="Cheng J.-F."/>
            <person name="Goodwin L."/>
            <person name="Pitluck S."/>
            <person name="Davenport K."/>
            <person name="Detter J.C."/>
            <person name="Han C."/>
            <person name="Tapia R."/>
            <person name="Land M."/>
            <person name="Hauser L."/>
            <person name="Kyrpides N."/>
            <person name="Ivanova N."/>
            <person name="Ovchinnikova G."/>
            <person name="Vetriani C."/>
            <person name="Woyke T."/>
        </authorList>
    </citation>
    <scope>NUCLEOTIDE SEQUENCE [LARGE SCALE GENOMIC DNA]</scope>
    <source>
        <strain evidence="13">HB-1</strain>
    </source>
</reference>
<evidence type="ECO:0000313" key="13">
    <source>
        <dbReference type="EMBL" id="ADU96816.1"/>
    </source>
</evidence>
<dbReference type="HAMAP" id="MF_00909">
    <property type="entry name" value="FtsZ"/>
    <property type="match status" value="1"/>
</dbReference>
<dbReference type="STRING" id="648996.Theam_0849"/>
<dbReference type="GO" id="GO:0005525">
    <property type="term" value="F:GTP binding"/>
    <property type="evidence" value="ECO:0007669"/>
    <property type="project" value="UniProtKB-UniRule"/>
</dbReference>
<dbReference type="InterPro" id="IPR000158">
    <property type="entry name" value="Cell_div_FtsZ"/>
</dbReference>
<evidence type="ECO:0000256" key="8">
    <source>
        <dbReference type="HAMAP-Rule" id="MF_00909"/>
    </source>
</evidence>
<dbReference type="RefSeq" id="WP_013537602.1">
    <property type="nucleotide sequence ID" value="NC_014926.1"/>
</dbReference>
<accession>E8T6N2</accession>
<evidence type="ECO:0000256" key="9">
    <source>
        <dbReference type="NCBIfam" id="TIGR00065"/>
    </source>
</evidence>
<dbReference type="InterPro" id="IPR003008">
    <property type="entry name" value="Tubulin_FtsZ_GTPase"/>
</dbReference>
<dbReference type="SMART" id="SM00864">
    <property type="entry name" value="Tubulin"/>
    <property type="match status" value="1"/>
</dbReference>
<dbReference type="CDD" id="cd02201">
    <property type="entry name" value="FtsZ_type1"/>
    <property type="match status" value="1"/>
</dbReference>
<dbReference type="GO" id="GO:0043093">
    <property type="term" value="P:FtsZ-dependent cytokinesis"/>
    <property type="evidence" value="ECO:0007669"/>
    <property type="project" value="UniProtKB-UniRule"/>
</dbReference>
<evidence type="ECO:0000256" key="1">
    <source>
        <dbReference type="ARBA" id="ARBA00009690"/>
    </source>
</evidence>
<feature type="binding site" evidence="8">
    <location>
        <begin position="110"/>
        <end position="112"/>
    </location>
    <ligand>
        <name>GTP</name>
        <dbReference type="ChEBI" id="CHEBI:37565"/>
    </ligand>
</feature>
<dbReference type="InterPro" id="IPR024757">
    <property type="entry name" value="FtsZ_C"/>
</dbReference>
<evidence type="ECO:0000259" key="11">
    <source>
        <dbReference type="SMART" id="SM00864"/>
    </source>
</evidence>
<keyword evidence="3 8" id="KW-0132">Cell division</keyword>
<dbReference type="Pfam" id="PF12327">
    <property type="entry name" value="FtsZ_C"/>
    <property type="match status" value="1"/>
</dbReference>
<keyword evidence="7 8" id="KW-0131">Cell cycle</keyword>
<dbReference type="PROSITE" id="PS01134">
    <property type="entry name" value="FTSZ_1"/>
    <property type="match status" value="1"/>
</dbReference>
<comment type="subunit">
    <text evidence="8">Homodimer. Polymerizes to form a dynamic ring structure in a strictly GTP-dependent manner. Interacts directly with several other division proteins.</text>
</comment>
<gene>
    <name evidence="8" type="primary">ftsZ</name>
    <name evidence="13" type="ordered locus">Theam_0849</name>
</gene>
<dbReference type="InterPro" id="IPR037103">
    <property type="entry name" value="Tubulin/FtsZ-like_C"/>
</dbReference>
<dbReference type="GO" id="GO:0003924">
    <property type="term" value="F:GTPase activity"/>
    <property type="evidence" value="ECO:0007669"/>
    <property type="project" value="UniProtKB-UniRule"/>
</dbReference>
<dbReference type="PANTHER" id="PTHR30314">
    <property type="entry name" value="CELL DIVISION PROTEIN FTSZ-RELATED"/>
    <property type="match status" value="1"/>
</dbReference>
<protein>
    <recommendedName>
        <fullName evidence="8 9">Cell division protein FtsZ</fullName>
    </recommendedName>
</protein>
<evidence type="ECO:0000256" key="2">
    <source>
        <dbReference type="ARBA" id="ARBA00022490"/>
    </source>
</evidence>
<dbReference type="Pfam" id="PF00091">
    <property type="entry name" value="Tubulin"/>
    <property type="match status" value="1"/>
</dbReference>
<dbReference type="Gene3D" id="3.30.1330.20">
    <property type="entry name" value="Tubulin/FtsZ, C-terminal domain"/>
    <property type="match status" value="1"/>
</dbReference>
<dbReference type="NCBIfam" id="TIGR00065">
    <property type="entry name" value="ftsZ"/>
    <property type="match status" value="1"/>
</dbReference>
<feature type="domain" description="Tubulin/FtsZ GTPase" evidence="11">
    <location>
        <begin position="15"/>
        <end position="207"/>
    </location>
</feature>
<dbReference type="SMART" id="SM00865">
    <property type="entry name" value="Tubulin_C"/>
    <property type="match status" value="1"/>
</dbReference>
<dbReference type="FunFam" id="3.40.50.1440:FF:000023">
    <property type="entry name" value="Cell division protein FtsZ"/>
    <property type="match status" value="1"/>
</dbReference>
<name>E8T6N2_THEA1</name>
<dbReference type="InterPro" id="IPR045061">
    <property type="entry name" value="FtsZ/CetZ"/>
</dbReference>
<keyword evidence="5 8" id="KW-0342">GTP-binding</keyword>
<dbReference type="PRINTS" id="PR00423">
    <property type="entry name" value="CELLDVISFTSZ"/>
</dbReference>
<dbReference type="PROSITE" id="PS01135">
    <property type="entry name" value="FTSZ_2"/>
    <property type="match status" value="1"/>
</dbReference>
<dbReference type="Proteomes" id="UP000006362">
    <property type="component" value="Chromosome"/>
</dbReference>
<evidence type="ECO:0000256" key="6">
    <source>
        <dbReference type="ARBA" id="ARBA00023210"/>
    </source>
</evidence>
<dbReference type="eggNOG" id="COG0206">
    <property type="taxonomic scope" value="Bacteria"/>
</dbReference>
<evidence type="ECO:0000256" key="3">
    <source>
        <dbReference type="ARBA" id="ARBA00022618"/>
    </source>
</evidence>
<evidence type="ECO:0000259" key="12">
    <source>
        <dbReference type="SMART" id="SM00865"/>
    </source>
</evidence>
<dbReference type="EMBL" id="CP002444">
    <property type="protein sequence ID" value="ADU96816.1"/>
    <property type="molecule type" value="Genomic_DNA"/>
</dbReference>
<feature type="binding site" evidence="8">
    <location>
        <position position="141"/>
    </location>
    <ligand>
        <name>GTP</name>
        <dbReference type="ChEBI" id="CHEBI:37565"/>
    </ligand>
</feature>
<evidence type="ECO:0000313" key="14">
    <source>
        <dbReference type="Proteomes" id="UP000006362"/>
    </source>
</evidence>
<comment type="function">
    <text evidence="8 10">Essential cell division protein that forms a contractile ring structure (Z ring) at the future cell division site. The regulation of the ring assembly controls the timing and the location of cell division. One of the functions of the FtsZ ring is to recruit other cell division proteins to the septum to produce a new cell wall between the dividing cells. Binds GTP and shows GTPase activity.</text>
</comment>
<dbReference type="SUPFAM" id="SSF55307">
    <property type="entry name" value="Tubulin C-terminal domain-like"/>
    <property type="match status" value="1"/>
</dbReference>
<dbReference type="InterPro" id="IPR020805">
    <property type="entry name" value="Cell_div_FtsZ_CS"/>
</dbReference>
<evidence type="ECO:0000256" key="10">
    <source>
        <dbReference type="RuleBase" id="RU000631"/>
    </source>
</evidence>
<comment type="subcellular location">
    <subcellularLocation>
        <location evidence="8">Cytoplasm</location>
    </subcellularLocation>
    <text evidence="8">Assembles at midcell at the inner surface of the cytoplasmic membrane.</text>
</comment>
<feature type="binding site" evidence="8">
    <location>
        <begin position="23"/>
        <end position="27"/>
    </location>
    <ligand>
        <name>GTP</name>
        <dbReference type="ChEBI" id="CHEBI:37565"/>
    </ligand>
</feature>
<sequence length="370" mass="39483">MPVFDIADDLFQGPVIKVIGVGGGGGNAVARMFEMGIEGVEFIAINTDAQVLSRLPVPVKVQIGEKLTKGLGAGGKPEIGEQAALEDEPKIREVLEGADMVFITAGMGGGTGTGAAPIVAKVAKDMGILTVGVVTRPFDFEGRKRQEYAEVGIRRIKEFVDTLMVIPNQKLLTIAPKDMNILNAFKLADNVLYQAVKGITEVITRPGLINLDFADVKTVMHSGGYALIGIGEASGEDRALTAARKAIDNPLLENAQVEGASRILVNITGGSDLTLDEAYAAAGLIKERAKRDDTNFFFGVTVDEKLEGSIEVTVIATGFDEKGRALSTSFTEMSTYSSRSSNSEPPFQTRETVDELDIDLSSLLKELKED</sequence>
<dbReference type="KEGG" id="tam:Theam_0849"/>
<organism evidence="13 14">
    <name type="scientific">Thermovibrio ammonificans (strain DSM 15698 / JCM 12110 / HB-1)</name>
    <dbReference type="NCBI Taxonomy" id="648996"/>
    <lineage>
        <taxon>Bacteria</taxon>
        <taxon>Pseudomonadati</taxon>
        <taxon>Aquificota</taxon>
        <taxon>Aquificia</taxon>
        <taxon>Desulfurobacteriales</taxon>
        <taxon>Desulfurobacteriaceae</taxon>
        <taxon>Thermovibrio</taxon>
    </lineage>
</organism>
<dbReference type="OrthoDB" id="9813375at2"/>
<evidence type="ECO:0000256" key="4">
    <source>
        <dbReference type="ARBA" id="ARBA00022741"/>
    </source>
</evidence>
<dbReference type="InterPro" id="IPR036525">
    <property type="entry name" value="Tubulin/FtsZ_GTPase_sf"/>
</dbReference>
<dbReference type="InterPro" id="IPR018316">
    <property type="entry name" value="Tubulin/FtsZ_2-layer-sand-dom"/>
</dbReference>